<feature type="transmembrane region" description="Helical" evidence="1">
    <location>
        <begin position="80"/>
        <end position="101"/>
    </location>
</feature>
<dbReference type="Pfam" id="PF10997">
    <property type="entry name" value="Amj"/>
    <property type="match status" value="1"/>
</dbReference>
<evidence type="ECO:0000313" key="3">
    <source>
        <dbReference type="Proteomes" id="UP001073227"/>
    </source>
</evidence>
<keyword evidence="1" id="KW-0961">Cell wall biogenesis/degradation</keyword>
<comment type="subcellular location">
    <subcellularLocation>
        <location evidence="1">Cell membrane</location>
        <topology evidence="1">Multi-pass membrane protein</topology>
    </subcellularLocation>
</comment>
<feature type="transmembrane region" description="Helical" evidence="1">
    <location>
        <begin position="158"/>
        <end position="181"/>
    </location>
</feature>
<feature type="transmembrane region" description="Helical" evidence="1">
    <location>
        <begin position="32"/>
        <end position="49"/>
    </location>
</feature>
<keyword evidence="1" id="KW-1133">Transmembrane helix</keyword>
<comment type="pathway">
    <text evidence="1">Cell wall biogenesis; peptidoglycan biosynthesis.</text>
</comment>
<evidence type="ECO:0000313" key="2">
    <source>
        <dbReference type="EMBL" id="MCY0146287.1"/>
    </source>
</evidence>
<feature type="transmembrane region" description="Helical" evidence="1">
    <location>
        <begin position="235"/>
        <end position="264"/>
    </location>
</feature>
<comment type="caution">
    <text evidence="2">The sequence shown here is derived from an EMBL/GenBank/DDBJ whole genome shotgun (WGS) entry which is preliminary data.</text>
</comment>
<keyword evidence="1" id="KW-0573">Peptidoglycan synthesis</keyword>
<protein>
    <recommendedName>
        <fullName evidence="1">Lipid II flippase Amj</fullName>
    </recommendedName>
</protein>
<dbReference type="RefSeq" id="WP_267651967.1">
    <property type="nucleotide sequence ID" value="NZ_JAOVZR010000001.1"/>
</dbReference>
<keyword evidence="1" id="KW-0133">Cell shape</keyword>
<sequence length="267" mass="28561">MDIQLSAIIILTFVIHLIGTLAYAFRIAGIRTGHIAIAFALFNAMVLVSRTSNSFQAPLLAKRVESSILDASSTHLHWDFALILAAASVATIVGGLMIPTVQRIATGAVASFKKRRNLARLMLKALTPRGASVVMQSVALPRYQNLTTLKVSSGFPAIYIGMNFAATALWTVGVLSAIYAGSLDPDFRVTASSLSAVINGVATILMFILIDPYLAGLTDDVVDGSVSQSHYRQVLVWMVLSRLAGTILAQILLVPGAKLIVLVARWI</sequence>
<reference evidence="2" key="1">
    <citation type="submission" date="2022-10" db="EMBL/GenBank/DDBJ databases">
        <title>Hoeflea sp. G2-23, isolated from marine algae.</title>
        <authorList>
            <person name="Kristyanto S."/>
            <person name="Kim J.M."/>
            <person name="Jeon C.O."/>
        </authorList>
    </citation>
    <scope>NUCLEOTIDE SEQUENCE</scope>
    <source>
        <strain evidence="2">G2-23</strain>
    </source>
</reference>
<dbReference type="HAMAP" id="MF_02077">
    <property type="entry name" value="Amj_flippase"/>
    <property type="match status" value="1"/>
</dbReference>
<dbReference type="InterPro" id="IPR021260">
    <property type="entry name" value="Amj"/>
</dbReference>
<keyword evidence="1" id="KW-0472">Membrane</keyword>
<proteinExistence type="inferred from homology"/>
<dbReference type="Proteomes" id="UP001073227">
    <property type="component" value="Unassembled WGS sequence"/>
</dbReference>
<evidence type="ECO:0000256" key="1">
    <source>
        <dbReference type="HAMAP-Rule" id="MF_02077"/>
    </source>
</evidence>
<accession>A0ABT3Z3E3</accession>
<comment type="similarity">
    <text evidence="1">Belongs to the Amj family.</text>
</comment>
<feature type="transmembrane region" description="Helical" evidence="1">
    <location>
        <begin position="193"/>
        <end position="215"/>
    </location>
</feature>
<keyword evidence="1" id="KW-0813">Transport</keyword>
<keyword evidence="1" id="KW-1003">Cell membrane</keyword>
<organism evidence="2 3">
    <name type="scientific">Hoeflea algicola</name>
    <dbReference type="NCBI Taxonomy" id="2983763"/>
    <lineage>
        <taxon>Bacteria</taxon>
        <taxon>Pseudomonadati</taxon>
        <taxon>Pseudomonadota</taxon>
        <taxon>Alphaproteobacteria</taxon>
        <taxon>Hyphomicrobiales</taxon>
        <taxon>Rhizobiaceae</taxon>
        <taxon>Hoeflea</taxon>
    </lineage>
</organism>
<gene>
    <name evidence="1" type="primary">amj</name>
    <name evidence="2" type="ORF">OEG84_00775</name>
</gene>
<name>A0ABT3Z3E3_9HYPH</name>
<feature type="transmembrane region" description="Helical" evidence="1">
    <location>
        <begin position="6"/>
        <end position="25"/>
    </location>
</feature>
<dbReference type="EMBL" id="JAOVZR010000001">
    <property type="protein sequence ID" value="MCY0146287.1"/>
    <property type="molecule type" value="Genomic_DNA"/>
</dbReference>
<comment type="function">
    <text evidence="1">Involved in peptidoglycan biosynthesis. Transports lipid-linked peptidoglycan precursors from the inner to the outer leaflet of the cytoplasmic membrane.</text>
</comment>
<keyword evidence="3" id="KW-1185">Reference proteome</keyword>
<keyword evidence="1" id="KW-0812">Transmembrane</keyword>